<dbReference type="PANTHER" id="PTHR12993:SF28">
    <property type="entry name" value="LMBE FAMILY PROTEIN"/>
    <property type="match status" value="1"/>
</dbReference>
<evidence type="ECO:0000313" key="3">
    <source>
        <dbReference type="Proteomes" id="UP000199288"/>
    </source>
</evidence>
<accession>A0A1H4BYB9</accession>
<dbReference type="SUPFAM" id="SSF102588">
    <property type="entry name" value="LmbE-like"/>
    <property type="match status" value="1"/>
</dbReference>
<dbReference type="PANTHER" id="PTHR12993">
    <property type="entry name" value="N-ACETYLGLUCOSAMINYL-PHOSPHATIDYLINOSITOL DE-N-ACETYLASE-RELATED"/>
    <property type="match status" value="1"/>
</dbReference>
<dbReference type="EMBL" id="FNQV01000011">
    <property type="protein sequence ID" value="SEA53116.1"/>
    <property type="molecule type" value="Genomic_DNA"/>
</dbReference>
<proteinExistence type="predicted"/>
<dbReference type="Proteomes" id="UP000199288">
    <property type="component" value="Unassembled WGS sequence"/>
</dbReference>
<protein>
    <submittedName>
        <fullName evidence="2">N-acetylglucosaminyl deacetylase, LmbE family</fullName>
    </submittedName>
</protein>
<sequence length="235" mass="26070">MSTRSALVIVAHPDDADFGAAGTLATWADDGWDITLVCVTRGDAGGVDAVERDAMPRIREAEQRAAADIVGVSRVLFLEGYRDGHVEPSRDLQRDLVRIIRQVQPDRVLLQSPERWYDFLHASHPDHLAAGEAAMRAIYPAAENPHAFPELLEEGLTRFVVPEIWLMAHPSANEYVDITDTFERKIAALKAHESQTGHLGDRLEANLRQGGVRMATEAGLPDGQVAERFYRIKML</sequence>
<dbReference type="AlphaFoldDB" id="A0A1H4BYB9"/>
<name>A0A1H4BYB9_9ACTO</name>
<dbReference type="GO" id="GO:0016811">
    <property type="term" value="F:hydrolase activity, acting on carbon-nitrogen (but not peptide) bonds, in linear amides"/>
    <property type="evidence" value="ECO:0007669"/>
    <property type="project" value="TreeGrafter"/>
</dbReference>
<dbReference type="Pfam" id="PF02585">
    <property type="entry name" value="PIG-L"/>
    <property type="match status" value="1"/>
</dbReference>
<dbReference type="OrthoDB" id="3514174at2"/>
<dbReference type="RefSeq" id="WP_092565117.1">
    <property type="nucleotide sequence ID" value="NZ_FNQV01000011.1"/>
</dbReference>
<keyword evidence="1" id="KW-0862">Zinc</keyword>
<evidence type="ECO:0000256" key="1">
    <source>
        <dbReference type="ARBA" id="ARBA00022833"/>
    </source>
</evidence>
<dbReference type="InterPro" id="IPR003737">
    <property type="entry name" value="GlcNAc_PI_deacetylase-related"/>
</dbReference>
<dbReference type="InterPro" id="IPR024078">
    <property type="entry name" value="LmbE-like_dom_sf"/>
</dbReference>
<organism evidence="2 3">
    <name type="scientific">Bowdeniella nasicola</name>
    <dbReference type="NCBI Taxonomy" id="208480"/>
    <lineage>
        <taxon>Bacteria</taxon>
        <taxon>Bacillati</taxon>
        <taxon>Actinomycetota</taxon>
        <taxon>Actinomycetes</taxon>
        <taxon>Actinomycetales</taxon>
        <taxon>Actinomycetaceae</taxon>
        <taxon>Bowdeniella</taxon>
    </lineage>
</organism>
<dbReference type="GO" id="GO:0016137">
    <property type="term" value="P:glycoside metabolic process"/>
    <property type="evidence" value="ECO:0007669"/>
    <property type="project" value="UniProtKB-ARBA"/>
</dbReference>
<dbReference type="Gene3D" id="3.40.50.10320">
    <property type="entry name" value="LmbE-like"/>
    <property type="match status" value="1"/>
</dbReference>
<evidence type="ECO:0000313" key="2">
    <source>
        <dbReference type="EMBL" id="SEA53116.1"/>
    </source>
</evidence>
<reference evidence="3" key="1">
    <citation type="submission" date="2016-10" db="EMBL/GenBank/DDBJ databases">
        <authorList>
            <person name="Varghese N."/>
            <person name="Submissions S."/>
        </authorList>
    </citation>
    <scope>NUCLEOTIDE SEQUENCE [LARGE SCALE GENOMIC DNA]</scope>
    <source>
        <strain evidence="3">KPR-1</strain>
    </source>
</reference>
<keyword evidence="3" id="KW-1185">Reference proteome</keyword>
<gene>
    <name evidence="2" type="ORF">SAMN02910418_01798</name>
</gene>